<feature type="domain" description="RCK N-terminal" evidence="3">
    <location>
        <begin position="355"/>
        <end position="476"/>
    </location>
</feature>
<reference evidence="5 6" key="1">
    <citation type="submission" date="2018-10" db="EMBL/GenBank/DDBJ databases">
        <title>Sequencing the genomes of 1000 actinobacteria strains.</title>
        <authorList>
            <person name="Klenk H.-P."/>
        </authorList>
    </citation>
    <scope>NUCLEOTIDE SEQUENCE [LARGE SCALE GENOMIC DNA]</scope>
    <source>
        <strain evidence="5 6">DSM 45175</strain>
    </source>
</reference>
<dbReference type="EMBL" id="RBKT01000001">
    <property type="protein sequence ID" value="RKR88888.1"/>
    <property type="molecule type" value="Genomic_DNA"/>
</dbReference>
<feature type="region of interest" description="Disordered" evidence="1">
    <location>
        <begin position="575"/>
        <end position="600"/>
    </location>
</feature>
<evidence type="ECO:0000259" key="4">
    <source>
        <dbReference type="PROSITE" id="PS51202"/>
    </source>
</evidence>
<keyword evidence="2" id="KW-0812">Transmembrane</keyword>
<dbReference type="Gene3D" id="3.30.70.1450">
    <property type="entry name" value="Regulator of K+ conductance, C-terminal domain"/>
    <property type="match status" value="1"/>
</dbReference>
<dbReference type="PANTHER" id="PTHR43833:SF11">
    <property type="entry name" value="VOLTAGE-GATED POTASSIUM CHANNEL KCH"/>
    <property type="match status" value="1"/>
</dbReference>
<dbReference type="InterPro" id="IPR006037">
    <property type="entry name" value="RCK_C"/>
</dbReference>
<dbReference type="GO" id="GO:0008324">
    <property type="term" value="F:monoatomic cation transmembrane transporter activity"/>
    <property type="evidence" value="ECO:0007669"/>
    <property type="project" value="InterPro"/>
</dbReference>
<evidence type="ECO:0000259" key="3">
    <source>
        <dbReference type="PROSITE" id="PS51201"/>
    </source>
</evidence>
<feature type="transmembrane region" description="Helical" evidence="2">
    <location>
        <begin position="314"/>
        <end position="335"/>
    </location>
</feature>
<dbReference type="RefSeq" id="WP_121157439.1">
    <property type="nucleotide sequence ID" value="NZ_RBKT01000001.1"/>
</dbReference>
<dbReference type="OrthoDB" id="440986at2"/>
<dbReference type="Pfam" id="PF02080">
    <property type="entry name" value="TrkA_C"/>
    <property type="match status" value="1"/>
</dbReference>
<dbReference type="SUPFAM" id="SSF51735">
    <property type="entry name" value="NAD(P)-binding Rossmann-fold domains"/>
    <property type="match status" value="2"/>
</dbReference>
<protein>
    <submittedName>
        <fullName evidence="5">Trk K+ transport system NAD-binding subunit</fullName>
    </submittedName>
</protein>
<dbReference type="SUPFAM" id="SSF116726">
    <property type="entry name" value="TrkA C-terminal domain-like"/>
    <property type="match status" value="1"/>
</dbReference>
<sequence>MADQWRNRARRAVETRLRDGLRTNENRPHYVVCGQNDLVVHLVNALLAESVRVTVIVPAHRRPEGPDIRATRGIRVVVAERLDEETFRSAGLVGADGLALMHQDDVGNIHAALCAQAVEPRLRLVLRMFNTGLGNSVRPLFADCAVLSDASMAAPTFVAAALGEPTPTHFRFRGRTLVVARRKDVRPEHVVCGLADTDDARHVRLLPSDQTTADLVLAEATGQPPGTEVAARRIIRARRRKQRPSAAIWRAVRSFATRKIGMATLAVVAVVVIFGSLLAHPEDGVSVWQAVYVALVTTISGADPDPAKAASEQVMQVVLNLAGLALIPLITAAVVDGMVNARLALDDGRLRSPRNGHVVVIGLGNVGTRVMAQLHDLGIEVVAIDKDPQARGASLARRLNVPLIVGDGAREENLEAASVATCQALVVVSTDDVTNLQAALNGRAIKNDLRVVLRLYDGDFADRIQNSFNMNISRSVSYLAAPSFAAALLNRQVIATIPIDRHALLVAEVPVAAGSSLVGRALAEVDQATGVRVIGLTPAGQPILNWSPAPAQRLAVGDQLVVVVRRAALSALLKQASPPQADPEPQVLPTQARFPTAGPG</sequence>
<dbReference type="Proteomes" id="UP000277671">
    <property type="component" value="Unassembled WGS sequence"/>
</dbReference>
<accession>A0A495JJX8</accession>
<evidence type="ECO:0000256" key="2">
    <source>
        <dbReference type="SAM" id="Phobius"/>
    </source>
</evidence>
<dbReference type="PROSITE" id="PS51202">
    <property type="entry name" value="RCK_C"/>
    <property type="match status" value="1"/>
</dbReference>
<evidence type="ECO:0000313" key="6">
    <source>
        <dbReference type="Proteomes" id="UP000277671"/>
    </source>
</evidence>
<feature type="transmembrane region" description="Helical" evidence="2">
    <location>
        <begin position="260"/>
        <end position="279"/>
    </location>
</feature>
<comment type="caution">
    <text evidence="5">The sequence shown here is derived from an EMBL/GenBank/DDBJ whole genome shotgun (WGS) entry which is preliminary data.</text>
</comment>
<organism evidence="5 6">
    <name type="scientific">Micromonospora pisi</name>
    <dbReference type="NCBI Taxonomy" id="589240"/>
    <lineage>
        <taxon>Bacteria</taxon>
        <taxon>Bacillati</taxon>
        <taxon>Actinomycetota</taxon>
        <taxon>Actinomycetes</taxon>
        <taxon>Micromonosporales</taxon>
        <taxon>Micromonosporaceae</taxon>
        <taxon>Micromonospora</taxon>
    </lineage>
</organism>
<feature type="domain" description="RCK C-terminal" evidence="4">
    <location>
        <begin position="494"/>
        <end position="578"/>
    </location>
</feature>
<keyword evidence="2" id="KW-1133">Transmembrane helix</keyword>
<evidence type="ECO:0000256" key="1">
    <source>
        <dbReference type="SAM" id="MobiDB-lite"/>
    </source>
</evidence>
<dbReference type="GO" id="GO:0006813">
    <property type="term" value="P:potassium ion transport"/>
    <property type="evidence" value="ECO:0007669"/>
    <property type="project" value="InterPro"/>
</dbReference>
<dbReference type="AlphaFoldDB" id="A0A495JJX8"/>
<keyword evidence="2" id="KW-0472">Membrane</keyword>
<dbReference type="Pfam" id="PF02254">
    <property type="entry name" value="TrkA_N"/>
    <property type="match status" value="2"/>
</dbReference>
<name>A0A495JJX8_9ACTN</name>
<dbReference type="InterPro" id="IPR003148">
    <property type="entry name" value="RCK_N"/>
</dbReference>
<dbReference type="InterPro" id="IPR050721">
    <property type="entry name" value="Trk_Ktr_HKT_K-transport"/>
</dbReference>
<gene>
    <name evidence="5" type="ORF">BDK92_3219</name>
</gene>
<proteinExistence type="predicted"/>
<evidence type="ECO:0000313" key="5">
    <source>
        <dbReference type="EMBL" id="RKR88888.1"/>
    </source>
</evidence>
<dbReference type="PANTHER" id="PTHR43833">
    <property type="entry name" value="POTASSIUM CHANNEL PROTEIN 2-RELATED-RELATED"/>
    <property type="match status" value="1"/>
</dbReference>
<dbReference type="PROSITE" id="PS51201">
    <property type="entry name" value="RCK_N"/>
    <property type="match status" value="1"/>
</dbReference>
<dbReference type="Gene3D" id="3.40.50.720">
    <property type="entry name" value="NAD(P)-binding Rossmann-like Domain"/>
    <property type="match status" value="2"/>
</dbReference>
<dbReference type="InterPro" id="IPR036291">
    <property type="entry name" value="NAD(P)-bd_dom_sf"/>
</dbReference>
<keyword evidence="6" id="KW-1185">Reference proteome</keyword>
<dbReference type="InterPro" id="IPR036721">
    <property type="entry name" value="RCK_C_sf"/>
</dbReference>